<comment type="caution">
    <text evidence="8">The sequence shown here is derived from an EMBL/GenBank/DDBJ whole genome shotgun (WGS) entry which is preliminary data.</text>
</comment>
<protein>
    <submittedName>
        <fullName evidence="8">RND superfamily protein</fullName>
    </submittedName>
</protein>
<evidence type="ECO:0000256" key="3">
    <source>
        <dbReference type="ARBA" id="ARBA00022692"/>
    </source>
</evidence>
<feature type="transmembrane region" description="Helical" evidence="6">
    <location>
        <begin position="214"/>
        <end position="232"/>
    </location>
</feature>
<evidence type="ECO:0000256" key="5">
    <source>
        <dbReference type="ARBA" id="ARBA00023136"/>
    </source>
</evidence>
<dbReference type="Pfam" id="PF03176">
    <property type="entry name" value="MMPL"/>
    <property type="match status" value="1"/>
</dbReference>
<evidence type="ECO:0000256" key="6">
    <source>
        <dbReference type="SAM" id="Phobius"/>
    </source>
</evidence>
<dbReference type="InterPro" id="IPR050545">
    <property type="entry name" value="Mycobact_MmpL"/>
</dbReference>
<evidence type="ECO:0000313" key="8">
    <source>
        <dbReference type="EMBL" id="KPQ44504.1"/>
    </source>
</evidence>
<proteinExistence type="predicted"/>
<evidence type="ECO:0000256" key="4">
    <source>
        <dbReference type="ARBA" id="ARBA00022989"/>
    </source>
</evidence>
<sequence length="393" mass="43337">MADFLETNLTRLAQIQKKHTKILAIAVILITIFLGIGLKDLTINSDFRKEMPKELPIFKLNDRITDKFGGQDSVVIAVEIDDTVDSKTSVRDIRDPRVIQAMILLDEDLRGETSVTSVSSPASFFRGQNGVTPENITKTLRSNPMADGFFSKNYKMALMFVGADIGTGEEQIQNFDELLKEHIKNTPTPTGVKIGITGAPIIRMTIFDLLKRDAVLTLAVSATIILLLLFVMQRSYTHGLLVFAPLSLGLIWTMGTLGWLGIPLSVATVGLSSMILGLGVEYGVFVLSRYKEERAKNINQLDSMKTTVYAIGTAVIGSGLTTIVGFGVLSFASVPMIQHLGQTLALGIAYCLLAALFVNPVFILLEEDYEYWSTHRKLEKLAIKKELHAQRVR</sequence>
<feature type="transmembrane region" description="Helical" evidence="6">
    <location>
        <begin position="239"/>
        <end position="260"/>
    </location>
</feature>
<gene>
    <name evidence="8" type="ORF">MPEBLZ_00924</name>
</gene>
<dbReference type="AlphaFoldDB" id="A0A0P7ZKE6"/>
<comment type="subcellular location">
    <subcellularLocation>
        <location evidence="1">Cell membrane</location>
        <topology evidence="1">Multi-pass membrane protein</topology>
    </subcellularLocation>
</comment>
<name>A0A0P7ZKE6_9EURY</name>
<feature type="transmembrane region" description="Helical" evidence="6">
    <location>
        <begin position="21"/>
        <end position="38"/>
    </location>
</feature>
<feature type="transmembrane region" description="Helical" evidence="6">
    <location>
        <begin position="344"/>
        <end position="365"/>
    </location>
</feature>
<evidence type="ECO:0000259" key="7">
    <source>
        <dbReference type="PROSITE" id="PS50156"/>
    </source>
</evidence>
<evidence type="ECO:0000256" key="1">
    <source>
        <dbReference type="ARBA" id="ARBA00004651"/>
    </source>
</evidence>
<feature type="transmembrane region" description="Helical" evidence="6">
    <location>
        <begin position="308"/>
        <end position="332"/>
    </location>
</feature>
<dbReference type="Gene3D" id="1.20.1640.10">
    <property type="entry name" value="Multidrug efflux transporter AcrB transmembrane domain"/>
    <property type="match status" value="1"/>
</dbReference>
<dbReference type="InterPro" id="IPR004869">
    <property type="entry name" value="MMPL_dom"/>
</dbReference>
<dbReference type="InterPro" id="IPR000731">
    <property type="entry name" value="SSD"/>
</dbReference>
<dbReference type="EMBL" id="LKCM01000079">
    <property type="protein sequence ID" value="KPQ44504.1"/>
    <property type="molecule type" value="Genomic_DNA"/>
</dbReference>
<reference evidence="8 9" key="1">
    <citation type="submission" date="2015-09" db="EMBL/GenBank/DDBJ databases">
        <title>A metagenomics-based metabolic model of nitrate-dependent anaerobic oxidation of methane by Methanoperedens-like archaea.</title>
        <authorList>
            <person name="Arshad A."/>
            <person name="Speth D.R."/>
            <person name="De Graaf R.M."/>
            <person name="Op Den Camp H.J."/>
            <person name="Jetten M.S."/>
            <person name="Welte C.U."/>
        </authorList>
    </citation>
    <scope>NUCLEOTIDE SEQUENCE [LARGE SCALE GENOMIC DNA]</scope>
</reference>
<dbReference type="PANTHER" id="PTHR33406">
    <property type="entry name" value="MEMBRANE PROTEIN MJ1562-RELATED"/>
    <property type="match status" value="1"/>
</dbReference>
<keyword evidence="2" id="KW-1003">Cell membrane</keyword>
<feature type="domain" description="SSD" evidence="7">
    <location>
        <begin position="248"/>
        <end position="365"/>
    </location>
</feature>
<dbReference type="Proteomes" id="UP000050360">
    <property type="component" value="Unassembled WGS sequence"/>
</dbReference>
<keyword evidence="4 6" id="KW-1133">Transmembrane helix</keyword>
<dbReference type="PROSITE" id="PS50156">
    <property type="entry name" value="SSD"/>
    <property type="match status" value="1"/>
</dbReference>
<organism evidence="8 9">
    <name type="scientific">Candidatus Methanoperedens nitratireducens</name>
    <dbReference type="NCBI Taxonomy" id="1392998"/>
    <lineage>
        <taxon>Archaea</taxon>
        <taxon>Methanobacteriati</taxon>
        <taxon>Methanobacteriota</taxon>
        <taxon>Stenosarchaea group</taxon>
        <taxon>Methanomicrobia</taxon>
        <taxon>Methanosarcinales</taxon>
        <taxon>ANME-2 cluster</taxon>
        <taxon>Candidatus Methanoperedentaceae</taxon>
        <taxon>Candidatus Methanoperedens</taxon>
    </lineage>
</organism>
<accession>A0A0P7ZKE6</accession>
<dbReference type="PANTHER" id="PTHR33406:SF13">
    <property type="entry name" value="MEMBRANE PROTEIN YDFJ"/>
    <property type="match status" value="1"/>
</dbReference>
<evidence type="ECO:0000256" key="2">
    <source>
        <dbReference type="ARBA" id="ARBA00022475"/>
    </source>
</evidence>
<dbReference type="GO" id="GO:0005886">
    <property type="term" value="C:plasma membrane"/>
    <property type="evidence" value="ECO:0007669"/>
    <property type="project" value="UniProtKB-SubCell"/>
</dbReference>
<feature type="transmembrane region" description="Helical" evidence="6">
    <location>
        <begin position="266"/>
        <end position="287"/>
    </location>
</feature>
<dbReference type="SUPFAM" id="SSF82866">
    <property type="entry name" value="Multidrug efflux transporter AcrB transmembrane domain"/>
    <property type="match status" value="1"/>
</dbReference>
<keyword evidence="5 6" id="KW-0472">Membrane</keyword>
<keyword evidence="3 6" id="KW-0812">Transmembrane</keyword>
<evidence type="ECO:0000313" key="9">
    <source>
        <dbReference type="Proteomes" id="UP000050360"/>
    </source>
</evidence>